<dbReference type="Gene3D" id="1.20.58.160">
    <property type="match status" value="1"/>
</dbReference>
<feature type="transmembrane region" description="Helical" evidence="7">
    <location>
        <begin position="91"/>
        <end position="112"/>
    </location>
</feature>
<feature type="transmembrane region" description="Helical" evidence="7">
    <location>
        <begin position="133"/>
        <end position="161"/>
    </location>
</feature>
<comment type="subunit">
    <text evidence="2">Component of the ESCRT-0 complex composed of HSE1 and VPS27.</text>
</comment>
<evidence type="ECO:0000256" key="7">
    <source>
        <dbReference type="SAM" id="Phobius"/>
    </source>
</evidence>
<dbReference type="SUPFAM" id="SSF48464">
    <property type="entry name" value="ENTH/VHS domain"/>
    <property type="match status" value="1"/>
</dbReference>
<feature type="compositionally biased region" description="Basic and acidic residues" evidence="6">
    <location>
        <begin position="1"/>
        <end position="13"/>
    </location>
</feature>
<feature type="compositionally biased region" description="Basic and acidic residues" evidence="6">
    <location>
        <begin position="668"/>
        <end position="686"/>
    </location>
</feature>
<keyword evidence="4 7" id="KW-1133">Transmembrane helix</keyword>
<dbReference type="PROSITE" id="PS50179">
    <property type="entry name" value="VHS"/>
    <property type="match status" value="1"/>
</dbReference>
<feature type="transmembrane region" description="Helical" evidence="7">
    <location>
        <begin position="197"/>
        <end position="221"/>
    </location>
</feature>
<dbReference type="Gene3D" id="1.25.40.90">
    <property type="match status" value="1"/>
</dbReference>
<proteinExistence type="predicted"/>
<organism evidence="9 10">
    <name type="scientific">Metarhizium rileyi (strain RCEF 4871)</name>
    <name type="common">Nomuraea rileyi</name>
    <dbReference type="NCBI Taxonomy" id="1649241"/>
    <lineage>
        <taxon>Eukaryota</taxon>
        <taxon>Fungi</taxon>
        <taxon>Dikarya</taxon>
        <taxon>Ascomycota</taxon>
        <taxon>Pezizomycotina</taxon>
        <taxon>Sordariomycetes</taxon>
        <taxon>Hypocreomycetidae</taxon>
        <taxon>Hypocreales</taxon>
        <taxon>Clavicipitaceae</taxon>
        <taxon>Metarhizium</taxon>
    </lineage>
</organism>
<feature type="compositionally biased region" description="Acidic residues" evidence="6">
    <location>
        <begin position="890"/>
        <end position="904"/>
    </location>
</feature>
<dbReference type="AlphaFoldDB" id="A0A167KLJ6"/>
<feature type="region of interest" description="Disordered" evidence="6">
    <location>
        <begin position="699"/>
        <end position="731"/>
    </location>
</feature>
<dbReference type="InterPro" id="IPR008942">
    <property type="entry name" value="ENTH_VHS"/>
</dbReference>
<dbReference type="SMART" id="SM00288">
    <property type="entry name" value="VHS"/>
    <property type="match status" value="1"/>
</dbReference>
<feature type="transmembrane region" description="Helical" evidence="7">
    <location>
        <begin position="52"/>
        <end position="71"/>
    </location>
</feature>
<feature type="transmembrane region" description="Helical" evidence="7">
    <location>
        <begin position="241"/>
        <end position="260"/>
    </location>
</feature>
<feature type="region of interest" description="Disordered" evidence="6">
    <location>
        <begin position="1"/>
        <end position="23"/>
    </location>
</feature>
<dbReference type="CDD" id="cd14232">
    <property type="entry name" value="GAT_LSB5"/>
    <property type="match status" value="1"/>
</dbReference>
<evidence type="ECO:0000256" key="6">
    <source>
        <dbReference type="SAM" id="MobiDB-lite"/>
    </source>
</evidence>
<keyword evidence="5 7" id="KW-0472">Membrane</keyword>
<dbReference type="GO" id="GO:0035091">
    <property type="term" value="F:phosphatidylinositol binding"/>
    <property type="evidence" value="ECO:0007669"/>
    <property type="project" value="InterPro"/>
</dbReference>
<dbReference type="InterPro" id="IPR002014">
    <property type="entry name" value="VHS_dom"/>
</dbReference>
<dbReference type="GO" id="GO:0005886">
    <property type="term" value="C:plasma membrane"/>
    <property type="evidence" value="ECO:0007669"/>
    <property type="project" value="TreeGrafter"/>
</dbReference>
<dbReference type="EMBL" id="AZHC01000001">
    <property type="protein sequence ID" value="OAA51881.1"/>
    <property type="molecule type" value="Genomic_DNA"/>
</dbReference>
<dbReference type="CDD" id="cd16980">
    <property type="entry name" value="VHS_Lsb5"/>
    <property type="match status" value="1"/>
</dbReference>
<evidence type="ECO:0000256" key="1">
    <source>
        <dbReference type="ARBA" id="ARBA00004141"/>
    </source>
</evidence>
<name>A0A167KLJ6_METRR</name>
<dbReference type="PANTHER" id="PTHR11706">
    <property type="entry name" value="SOLUTE CARRIER PROTEIN FAMILY 11 MEMBER"/>
    <property type="match status" value="1"/>
</dbReference>
<protein>
    <submittedName>
        <fullName evidence="9">Transporter protein smf2</fullName>
    </submittedName>
</protein>
<dbReference type="Pfam" id="PF01566">
    <property type="entry name" value="Nramp"/>
    <property type="match status" value="1"/>
</dbReference>
<evidence type="ECO:0000256" key="2">
    <source>
        <dbReference type="ARBA" id="ARBA00011446"/>
    </source>
</evidence>
<feature type="region of interest" description="Disordered" evidence="6">
    <location>
        <begin position="644"/>
        <end position="687"/>
    </location>
</feature>
<gene>
    <name evidence="9" type="ORF">NOR_00474</name>
</gene>
<dbReference type="InterPro" id="IPR044103">
    <property type="entry name" value="GAT_LSB5"/>
</dbReference>
<dbReference type="GO" id="GO:0007034">
    <property type="term" value="P:vacuolar transport"/>
    <property type="evidence" value="ECO:0007669"/>
    <property type="project" value="UniProtKB-ARBA"/>
</dbReference>
<feature type="compositionally biased region" description="Basic residues" evidence="6">
    <location>
        <begin position="707"/>
        <end position="725"/>
    </location>
</feature>
<comment type="subcellular location">
    <subcellularLocation>
        <location evidence="1">Membrane</location>
        <topology evidence="1">Multi-pass membrane protein</topology>
    </subcellularLocation>
</comment>
<accession>A0A167KLJ6</accession>
<feature type="transmembrane region" description="Helical" evidence="7">
    <location>
        <begin position="167"/>
        <end position="185"/>
    </location>
</feature>
<dbReference type="Pfam" id="PF00790">
    <property type="entry name" value="VHS"/>
    <property type="match status" value="1"/>
</dbReference>
<dbReference type="GO" id="GO:0005384">
    <property type="term" value="F:manganese ion transmembrane transporter activity"/>
    <property type="evidence" value="ECO:0007669"/>
    <property type="project" value="TreeGrafter"/>
</dbReference>
<feature type="transmembrane region" description="Helical" evidence="7">
    <location>
        <begin position="363"/>
        <end position="389"/>
    </location>
</feature>
<keyword evidence="10" id="KW-1185">Reference proteome</keyword>
<dbReference type="SUPFAM" id="SSF89009">
    <property type="entry name" value="GAT-like domain"/>
    <property type="match status" value="1"/>
</dbReference>
<dbReference type="PANTHER" id="PTHR11706:SF101">
    <property type="entry name" value="MANGANESE TRANSPORTER SMF1"/>
    <property type="match status" value="1"/>
</dbReference>
<feature type="transmembrane region" description="Helical" evidence="7">
    <location>
        <begin position="410"/>
        <end position="428"/>
    </location>
</feature>
<evidence type="ECO:0000256" key="5">
    <source>
        <dbReference type="ARBA" id="ARBA00023136"/>
    </source>
</evidence>
<keyword evidence="3 7" id="KW-0812">Transmembrane</keyword>
<dbReference type="GO" id="GO:0006897">
    <property type="term" value="P:endocytosis"/>
    <property type="evidence" value="ECO:0007669"/>
    <property type="project" value="InterPro"/>
</dbReference>
<feature type="region of interest" description="Disordered" evidence="6">
    <location>
        <begin position="843"/>
        <end position="923"/>
    </location>
</feature>
<feature type="transmembrane region" description="Helical" evidence="7">
    <location>
        <begin position="434"/>
        <end position="457"/>
    </location>
</feature>
<comment type="caution">
    <text evidence="9">The sequence shown here is derived from an EMBL/GenBank/DDBJ whole genome shotgun (WGS) entry which is preliminary data.</text>
</comment>
<evidence type="ECO:0000256" key="4">
    <source>
        <dbReference type="ARBA" id="ARBA00022989"/>
    </source>
</evidence>
<sequence length="923" mass="100581">MDTSGIHRADADRGQSGSLAGKDGVVVDSTTGGSDLGSVKNAQRAVEKAKRVFRTFGKFIGPGFMISVAYIDPGNYATDIAAGASYQYKLLFVVLLSNLFAILLQSLAIQLGTVTGLDLASACRAYLPRWMNYLLYGLAEVAIIATDMAEVIGTAIALNLLIPKLPLVAGCALSILDVMAILIFYRPDGSMKGLRLFEMFVCLLVLGVVICFCIQLSMITGSVGTVFKGYVPSSSLVESQALYQACGILGATVMPHSLYLGSGIVQPRLREFDIKHGLLPDEPASAETSAANDEVLDRGTYIPSQAAIQHSLKYSITELALALFTFALFVNSAILIVAGASLYQNPDALEADIFGIHDLLARSISPAVGTIFALALLLSGVSAGIVCTIAGQMVSEGAIKWKLKPWLRRLITRSISITPSIIIAGAVGRSGLNTALTASQVVLSSVLPFATLPLIYFTSRSRYMTVPPGMARYYHEAHGRGRLAINSAAGANMANPCCADTLQKKPYSAVTVTVENLTSDSYAEDDLSGIPDLVEVIKLQASGPKEAARAIRKKLKYGTIHRQIRALVLLDGLIQNAGSQFQRAFADEPLLERLRVCGSSDLSDPAVKKKCRELFQEWTQYATVPGLERVARLYKELPKRKVAMTQERSKVIQETENPFGDDEEEEAERMSQQRKQDKAGPSERYRFGAPLDMHGILVPPEEASKHGSGHKKSKSKSKSKSKGSRKFNLEAEKEKMKSVIADSSMASTALMNSLQTVNRERERISENRAATQHFEASKQLRRRILRYIHQVESEQWLGALLHANDELVYALMAYEQLDHSIEADSDSDDELAEQAHRYRMMTQKAQEDRTATENLPDLSRLSISAGSKKPPVRPPRPAAPAARQPTSVSSDEDDDDDDDDDDNPFGDKNVISTPAAERGEPRW</sequence>
<dbReference type="NCBIfam" id="NF037982">
    <property type="entry name" value="Nramp_1"/>
    <property type="match status" value="1"/>
</dbReference>
<dbReference type="GO" id="GO:0030026">
    <property type="term" value="P:intracellular manganese ion homeostasis"/>
    <property type="evidence" value="ECO:0007669"/>
    <property type="project" value="TreeGrafter"/>
</dbReference>
<evidence type="ECO:0000313" key="9">
    <source>
        <dbReference type="EMBL" id="OAA51881.1"/>
    </source>
</evidence>
<dbReference type="Proteomes" id="UP000243498">
    <property type="component" value="Unassembled WGS sequence"/>
</dbReference>
<evidence type="ECO:0000259" key="8">
    <source>
        <dbReference type="PROSITE" id="PS50179"/>
    </source>
</evidence>
<dbReference type="GO" id="GO:0007015">
    <property type="term" value="P:actin filament organization"/>
    <property type="evidence" value="ECO:0007669"/>
    <property type="project" value="InterPro"/>
</dbReference>
<evidence type="ECO:0000313" key="10">
    <source>
        <dbReference type="Proteomes" id="UP000243498"/>
    </source>
</evidence>
<dbReference type="GO" id="GO:0015086">
    <property type="term" value="F:cadmium ion transmembrane transporter activity"/>
    <property type="evidence" value="ECO:0007669"/>
    <property type="project" value="TreeGrafter"/>
</dbReference>
<feature type="domain" description="VHS" evidence="8">
    <location>
        <begin position="517"/>
        <end position="645"/>
    </location>
</feature>
<dbReference type="GO" id="GO:0043130">
    <property type="term" value="F:ubiquitin binding"/>
    <property type="evidence" value="ECO:0007669"/>
    <property type="project" value="InterPro"/>
</dbReference>
<feature type="transmembrane region" description="Helical" evidence="7">
    <location>
        <begin position="319"/>
        <end position="343"/>
    </location>
</feature>
<evidence type="ECO:0000256" key="3">
    <source>
        <dbReference type="ARBA" id="ARBA00022692"/>
    </source>
</evidence>
<dbReference type="InterPro" id="IPR038425">
    <property type="entry name" value="GAT_sf"/>
</dbReference>
<dbReference type="STRING" id="1081105.A0A167KLJ6"/>
<dbReference type="NCBIfam" id="TIGR01197">
    <property type="entry name" value="nramp"/>
    <property type="match status" value="1"/>
</dbReference>
<dbReference type="GO" id="GO:0034755">
    <property type="term" value="P:iron ion transmembrane transport"/>
    <property type="evidence" value="ECO:0007669"/>
    <property type="project" value="TreeGrafter"/>
</dbReference>
<dbReference type="PRINTS" id="PR00447">
    <property type="entry name" value="NATRESASSCMP"/>
</dbReference>
<dbReference type="InterPro" id="IPR001046">
    <property type="entry name" value="NRAMP_fam"/>
</dbReference>
<dbReference type="OrthoDB" id="409173at2759"/>
<reference evidence="9 10" key="1">
    <citation type="journal article" date="2016" name="Genome Biol. Evol.">
        <title>Divergent and convergent evolution of fungal pathogenicity.</title>
        <authorList>
            <person name="Shang Y."/>
            <person name="Xiao G."/>
            <person name="Zheng P."/>
            <person name="Cen K."/>
            <person name="Zhan S."/>
            <person name="Wang C."/>
        </authorList>
    </citation>
    <scope>NUCLEOTIDE SEQUENCE [LARGE SCALE GENOMIC DNA]</scope>
    <source>
        <strain evidence="9 10">RCEF 4871</strain>
    </source>
</reference>